<sequence length="55" mass="6127">NSFKLIEGRFRLDIRKKFFAVRVVRHWTGLPREAVAAPSLDVSKASLDGASSNLV</sequence>
<reference evidence="1 2" key="1">
    <citation type="submission" date="2014-04" db="EMBL/GenBank/DDBJ databases">
        <title>Genome evolution of avian class.</title>
        <authorList>
            <person name="Zhang G."/>
            <person name="Li C."/>
        </authorList>
    </citation>
    <scope>NUCLEOTIDE SEQUENCE [LARGE SCALE GENOMIC DNA]</scope>
    <source>
        <strain evidence="1">BGI_N330</strain>
    </source>
</reference>
<keyword evidence="2" id="KW-1185">Reference proteome</keyword>
<dbReference type="PhylomeDB" id="A0A091PAF0"/>
<organism evidence="1 2">
    <name type="scientific">Leptosomus discolor</name>
    <name type="common">Madagascar cuckoo roller</name>
    <name type="synonym">Cuculus discolor</name>
    <dbReference type="NCBI Taxonomy" id="188344"/>
    <lineage>
        <taxon>Eukaryota</taxon>
        <taxon>Metazoa</taxon>
        <taxon>Chordata</taxon>
        <taxon>Craniata</taxon>
        <taxon>Vertebrata</taxon>
        <taxon>Euteleostomi</taxon>
        <taxon>Archelosauria</taxon>
        <taxon>Archosauria</taxon>
        <taxon>Dinosauria</taxon>
        <taxon>Saurischia</taxon>
        <taxon>Theropoda</taxon>
        <taxon>Coelurosauria</taxon>
        <taxon>Aves</taxon>
        <taxon>Neognathae</taxon>
        <taxon>Neoaves</taxon>
        <taxon>Telluraves</taxon>
        <taxon>Coraciimorphae</taxon>
        <taxon>Coraciiformes</taxon>
        <taxon>Leptosomidae</taxon>
        <taxon>Leptosomus</taxon>
    </lineage>
</organism>
<protein>
    <recommendedName>
        <fullName evidence="3">Nidogen G2 beta-barrel domain-containing protein</fullName>
    </recommendedName>
</protein>
<feature type="non-terminal residue" evidence="1">
    <location>
        <position position="1"/>
    </location>
</feature>
<proteinExistence type="predicted"/>
<evidence type="ECO:0000313" key="1">
    <source>
        <dbReference type="EMBL" id="KFQ04907.1"/>
    </source>
</evidence>
<feature type="non-terminal residue" evidence="1">
    <location>
        <position position="55"/>
    </location>
</feature>
<evidence type="ECO:0000313" key="2">
    <source>
        <dbReference type="Proteomes" id="UP000053001"/>
    </source>
</evidence>
<dbReference type="AlphaFoldDB" id="A0A091PAF0"/>
<name>A0A091PAF0_LEPDC</name>
<dbReference type="Proteomes" id="UP000053001">
    <property type="component" value="Unassembled WGS sequence"/>
</dbReference>
<gene>
    <name evidence="1" type="ORF">N330_07733</name>
</gene>
<evidence type="ECO:0008006" key="3">
    <source>
        <dbReference type="Google" id="ProtNLM"/>
    </source>
</evidence>
<accession>A0A091PAF0</accession>
<dbReference type="EMBL" id="KK670939">
    <property type="protein sequence ID" value="KFQ04907.1"/>
    <property type="molecule type" value="Genomic_DNA"/>
</dbReference>